<name>Q6KIR2_MYCM1</name>
<protein>
    <submittedName>
        <fullName evidence="1">Expressed protein</fullName>
    </submittedName>
</protein>
<reference evidence="1 2" key="1">
    <citation type="journal article" date="2004" name="Genome Res.">
        <title>The complete genome and proteome of Mycoplasma mobile.</title>
        <authorList>
            <person name="Jaffe J.D."/>
            <person name="Stange-Thomann N."/>
            <person name="Smith C."/>
            <person name="DeCaprio D."/>
            <person name="Fisher S."/>
            <person name="Butler J."/>
            <person name="Calvo S."/>
            <person name="Elkins T."/>
            <person name="FitzGerald M.G."/>
            <person name="Hafez N."/>
            <person name="Kodira C.D."/>
            <person name="Major J."/>
            <person name="Wang S."/>
            <person name="Wilkinson J."/>
            <person name="Nicol R."/>
            <person name="Nusbaum C."/>
            <person name="Birren B."/>
            <person name="Berg H.C."/>
            <person name="Church G.M."/>
        </authorList>
    </citation>
    <scope>NUCLEOTIDE SEQUENCE [LARGE SCALE GENOMIC DNA]</scope>
    <source>
        <strain evidence="2">ATCC 43663 / 163K / NCTC 11711</strain>
    </source>
</reference>
<dbReference type="RefSeq" id="WP_011264548.1">
    <property type="nucleotide sequence ID" value="NC_006908.1"/>
</dbReference>
<sequence>MENKKNEKNFEWFKNNFESLKKAYSKKYFLIEDEKILANFDDLKEASYFLSKEENKDKDISIQSVEDLNLKNQNFFSNIGRKYAK</sequence>
<keyword evidence="2" id="KW-1185">Reference proteome</keyword>
<evidence type="ECO:0000313" key="2">
    <source>
        <dbReference type="Proteomes" id="UP000009072"/>
    </source>
</evidence>
<dbReference type="Proteomes" id="UP000009072">
    <property type="component" value="Chromosome"/>
</dbReference>
<dbReference type="STRING" id="267748.MMOB0280"/>
<gene>
    <name evidence="1" type="ordered locus">MMOB0280</name>
</gene>
<dbReference type="KEGG" id="mmo:MMOB0280"/>
<evidence type="ECO:0000313" key="1">
    <source>
        <dbReference type="EMBL" id="AAT27514.1"/>
    </source>
</evidence>
<dbReference type="AlphaFoldDB" id="Q6KIR2"/>
<accession>Q6KIR2</accession>
<dbReference type="EMBL" id="AE017308">
    <property type="protein sequence ID" value="AAT27514.1"/>
    <property type="molecule type" value="Genomic_DNA"/>
</dbReference>
<proteinExistence type="predicted"/>
<organism evidence="1 2">
    <name type="scientific">Mycoplasma mobile (strain ATCC 43663 / 163K / NCTC 11711)</name>
    <name type="common">Mesomycoplasma mobile</name>
    <dbReference type="NCBI Taxonomy" id="267748"/>
    <lineage>
        <taxon>Bacteria</taxon>
        <taxon>Bacillati</taxon>
        <taxon>Mycoplasmatota</taxon>
        <taxon>Mycoplasmoidales</taxon>
        <taxon>Metamycoplasmataceae</taxon>
        <taxon>Mesomycoplasma</taxon>
    </lineage>
</organism>
<dbReference type="HOGENOM" id="CLU_2509136_0_0_14"/>